<organism evidence="2 3">
    <name type="scientific">Panaeolus cyanescens</name>
    <dbReference type="NCBI Taxonomy" id="181874"/>
    <lineage>
        <taxon>Eukaryota</taxon>
        <taxon>Fungi</taxon>
        <taxon>Dikarya</taxon>
        <taxon>Basidiomycota</taxon>
        <taxon>Agaricomycotina</taxon>
        <taxon>Agaricomycetes</taxon>
        <taxon>Agaricomycetidae</taxon>
        <taxon>Agaricales</taxon>
        <taxon>Agaricineae</taxon>
        <taxon>Galeropsidaceae</taxon>
        <taxon>Panaeolus</taxon>
    </lineage>
</organism>
<proteinExistence type="predicted"/>
<reference evidence="2 3" key="1">
    <citation type="journal article" date="2018" name="Evol. Lett.">
        <title>Horizontal gene cluster transfer increased hallucinogenic mushroom diversity.</title>
        <authorList>
            <person name="Reynolds H.T."/>
            <person name="Vijayakumar V."/>
            <person name="Gluck-Thaler E."/>
            <person name="Korotkin H.B."/>
            <person name="Matheny P.B."/>
            <person name="Slot J.C."/>
        </authorList>
    </citation>
    <scope>NUCLEOTIDE SEQUENCE [LARGE SCALE GENOMIC DNA]</scope>
    <source>
        <strain evidence="2 3">2629</strain>
    </source>
</reference>
<keyword evidence="3" id="KW-1185">Reference proteome</keyword>
<dbReference type="InParanoid" id="A0A409YDB5"/>
<comment type="caution">
    <text evidence="2">The sequence shown here is derived from an EMBL/GenBank/DDBJ whole genome shotgun (WGS) entry which is preliminary data.</text>
</comment>
<evidence type="ECO:0000313" key="2">
    <source>
        <dbReference type="EMBL" id="PPR01007.1"/>
    </source>
</evidence>
<feature type="compositionally biased region" description="Pro residues" evidence="1">
    <location>
        <begin position="22"/>
        <end position="32"/>
    </location>
</feature>
<sequence length="132" mass="14194">MSGMDRSDKDRDTTLQPLLLPSTPPSPSPPQAPHSHSHSHPPPSSTRVLVLVLGLLTLIHPTPTLLSTTRTTTTTTTTRTLAIIVTTTRASPPTQPAHTPHKHPKRHLGGTEARLRVCLGSGQLFLLIHIPS</sequence>
<gene>
    <name evidence="2" type="ORF">CVT24_000588</name>
</gene>
<evidence type="ECO:0000256" key="1">
    <source>
        <dbReference type="SAM" id="MobiDB-lite"/>
    </source>
</evidence>
<name>A0A409YDB5_9AGAR</name>
<feature type="region of interest" description="Disordered" evidence="1">
    <location>
        <begin position="1"/>
        <end position="46"/>
    </location>
</feature>
<accession>A0A409YDB5</accession>
<feature type="compositionally biased region" description="Basic and acidic residues" evidence="1">
    <location>
        <begin position="1"/>
        <end position="13"/>
    </location>
</feature>
<dbReference type="EMBL" id="NHTK01001278">
    <property type="protein sequence ID" value="PPR01007.1"/>
    <property type="molecule type" value="Genomic_DNA"/>
</dbReference>
<dbReference type="AlphaFoldDB" id="A0A409YDB5"/>
<evidence type="ECO:0000313" key="3">
    <source>
        <dbReference type="Proteomes" id="UP000284842"/>
    </source>
</evidence>
<dbReference type="Proteomes" id="UP000284842">
    <property type="component" value="Unassembled WGS sequence"/>
</dbReference>
<protein>
    <submittedName>
        <fullName evidence="2">Uncharacterized protein</fullName>
    </submittedName>
</protein>